<proteinExistence type="predicted"/>
<name>A0A8B6EIE3_MYTGA</name>
<organism evidence="2 3">
    <name type="scientific">Mytilus galloprovincialis</name>
    <name type="common">Mediterranean mussel</name>
    <dbReference type="NCBI Taxonomy" id="29158"/>
    <lineage>
        <taxon>Eukaryota</taxon>
        <taxon>Metazoa</taxon>
        <taxon>Spiralia</taxon>
        <taxon>Lophotrochozoa</taxon>
        <taxon>Mollusca</taxon>
        <taxon>Bivalvia</taxon>
        <taxon>Autobranchia</taxon>
        <taxon>Pteriomorphia</taxon>
        <taxon>Mytilida</taxon>
        <taxon>Mytiloidea</taxon>
        <taxon>Mytilidae</taxon>
        <taxon>Mytilinae</taxon>
        <taxon>Mytilus</taxon>
    </lineage>
</organism>
<evidence type="ECO:0000313" key="2">
    <source>
        <dbReference type="EMBL" id="VDI35559.1"/>
    </source>
</evidence>
<gene>
    <name evidence="2" type="ORF">MGAL_10B029584</name>
</gene>
<accession>A0A8B6EIE3</accession>
<dbReference type="Pfam" id="PF00090">
    <property type="entry name" value="TSP_1"/>
    <property type="match status" value="1"/>
</dbReference>
<dbReference type="OrthoDB" id="6156721at2759"/>
<dbReference type="Gene3D" id="2.20.100.10">
    <property type="entry name" value="Thrombospondin type-1 (TSP1) repeat"/>
    <property type="match status" value="1"/>
</dbReference>
<keyword evidence="3" id="KW-1185">Reference proteome</keyword>
<dbReference type="SUPFAM" id="SSF82895">
    <property type="entry name" value="TSP-1 type 1 repeat"/>
    <property type="match status" value="1"/>
</dbReference>
<dbReference type="Proteomes" id="UP000596742">
    <property type="component" value="Unassembled WGS sequence"/>
</dbReference>
<dbReference type="PROSITE" id="PS50092">
    <property type="entry name" value="TSP1"/>
    <property type="match status" value="1"/>
</dbReference>
<dbReference type="EMBL" id="UYJE01005248">
    <property type="protein sequence ID" value="VDI35559.1"/>
    <property type="molecule type" value="Genomic_DNA"/>
</dbReference>
<dbReference type="InterPro" id="IPR000884">
    <property type="entry name" value="TSP1_rpt"/>
</dbReference>
<comment type="caution">
    <text evidence="2">The sequence shown here is derived from an EMBL/GenBank/DDBJ whole genome shotgun (WGS) entry which is preliminary data.</text>
</comment>
<feature type="region of interest" description="Disordered" evidence="1">
    <location>
        <begin position="69"/>
        <end position="91"/>
    </location>
</feature>
<dbReference type="InterPro" id="IPR036383">
    <property type="entry name" value="TSP1_rpt_sf"/>
</dbReference>
<protein>
    <submittedName>
        <fullName evidence="2">Uncharacterized protein</fullName>
    </submittedName>
</protein>
<evidence type="ECO:0000313" key="3">
    <source>
        <dbReference type="Proteomes" id="UP000596742"/>
    </source>
</evidence>
<dbReference type="AlphaFoldDB" id="A0A8B6EIE3"/>
<evidence type="ECO:0000256" key="1">
    <source>
        <dbReference type="SAM" id="MobiDB-lite"/>
    </source>
</evidence>
<reference evidence="2" key="1">
    <citation type="submission" date="2018-11" db="EMBL/GenBank/DDBJ databases">
        <authorList>
            <person name="Alioto T."/>
            <person name="Alioto T."/>
        </authorList>
    </citation>
    <scope>NUCLEOTIDE SEQUENCE</scope>
</reference>
<sequence>MMDFFDWAALQTKISIDGECIDFGIFTKIKDFVMSNCTIPVDGQWSLWSSVRCSVSCGHGIGIRTGLCDNPIPSGNGNSCVGSDKERKMSQ</sequence>